<gene>
    <name evidence="3" type="ORF">DCS_07636</name>
</gene>
<evidence type="ECO:0000313" key="4">
    <source>
        <dbReference type="Proteomes" id="UP000076580"/>
    </source>
</evidence>
<feature type="chain" id="PRO_5007580538" evidence="2">
    <location>
        <begin position="17"/>
        <end position="313"/>
    </location>
</feature>
<feature type="region of interest" description="Disordered" evidence="1">
    <location>
        <begin position="23"/>
        <end position="43"/>
    </location>
</feature>
<proteinExistence type="predicted"/>
<accession>A0A151GF31</accession>
<dbReference type="GeneID" id="63720279"/>
<feature type="signal peptide" evidence="2">
    <location>
        <begin position="1"/>
        <end position="16"/>
    </location>
</feature>
<dbReference type="AlphaFoldDB" id="A0A151GF31"/>
<sequence length="313" mass="35087">MKPSFLLVTSLIGAHAAPGGNVNATIATSSSPSTQRQKRDWSADDERIYEAGLRKKLDCGRESDDIVLCRLVEDVPHTFDRIGLRVKLSKRDDAGTSVKIYGTFRPETAFYPSNPHVHQLFDAPQSGSSFAQEFNFWDEFGEEKMAVKDFSQFQILQMLNDQVHLKGNSYLIEGIVLEIHHVQSGQILRNELEAPCDDCTSWFPPKNALLREHDGKVLNSIWTERWEWHEWLVRVNSKSTDGCHGAGYLAPSVIAPVVERVANAYAAMVATSEHRSGPCMPVLEQCDLDPIYRGYPPILEMAEASNGIFSNHI</sequence>
<comment type="caution">
    <text evidence="3">The sequence shown here is derived from an EMBL/GenBank/DDBJ whole genome shotgun (WGS) entry which is preliminary data.</text>
</comment>
<evidence type="ECO:0000256" key="1">
    <source>
        <dbReference type="SAM" id="MobiDB-lite"/>
    </source>
</evidence>
<name>A0A151GF31_DRECN</name>
<feature type="compositionally biased region" description="Polar residues" evidence="1">
    <location>
        <begin position="23"/>
        <end position="35"/>
    </location>
</feature>
<evidence type="ECO:0000313" key="3">
    <source>
        <dbReference type="EMBL" id="KYK55672.1"/>
    </source>
</evidence>
<evidence type="ECO:0000256" key="2">
    <source>
        <dbReference type="SAM" id="SignalP"/>
    </source>
</evidence>
<keyword evidence="2" id="KW-0732">Signal</keyword>
<dbReference type="Proteomes" id="UP000076580">
    <property type="component" value="Chromosome 03"/>
</dbReference>
<organism evidence="3 4">
    <name type="scientific">Drechmeria coniospora</name>
    <name type="common">Nematophagous fungus</name>
    <name type="synonym">Meria coniospora</name>
    <dbReference type="NCBI Taxonomy" id="98403"/>
    <lineage>
        <taxon>Eukaryota</taxon>
        <taxon>Fungi</taxon>
        <taxon>Dikarya</taxon>
        <taxon>Ascomycota</taxon>
        <taxon>Pezizomycotina</taxon>
        <taxon>Sordariomycetes</taxon>
        <taxon>Hypocreomycetidae</taxon>
        <taxon>Hypocreales</taxon>
        <taxon>Ophiocordycipitaceae</taxon>
        <taxon>Drechmeria</taxon>
    </lineage>
</organism>
<reference evidence="3 4" key="1">
    <citation type="journal article" date="2016" name="Sci. Rep.">
        <title>Insights into Adaptations to a Near-Obligate Nematode Endoparasitic Lifestyle from the Finished Genome of Drechmeria coniospora.</title>
        <authorList>
            <person name="Zhang L."/>
            <person name="Zhou Z."/>
            <person name="Guo Q."/>
            <person name="Fokkens L."/>
            <person name="Miskei M."/>
            <person name="Pocsi I."/>
            <person name="Zhang W."/>
            <person name="Chen M."/>
            <person name="Wang L."/>
            <person name="Sun Y."/>
            <person name="Donzelli B.G."/>
            <person name="Gibson D.M."/>
            <person name="Nelson D.R."/>
            <person name="Luo J.G."/>
            <person name="Rep M."/>
            <person name="Liu H."/>
            <person name="Yang S."/>
            <person name="Wang J."/>
            <person name="Krasnoff S.B."/>
            <person name="Xu Y."/>
            <person name="Molnar I."/>
            <person name="Lin M."/>
        </authorList>
    </citation>
    <scope>NUCLEOTIDE SEQUENCE [LARGE SCALE GENOMIC DNA]</scope>
    <source>
        <strain evidence="3 4">ARSEF 6962</strain>
    </source>
</reference>
<keyword evidence="4" id="KW-1185">Reference proteome</keyword>
<dbReference type="RefSeq" id="XP_040655024.1">
    <property type="nucleotide sequence ID" value="XM_040804920.1"/>
</dbReference>
<dbReference type="EMBL" id="LAYC01000003">
    <property type="protein sequence ID" value="KYK55672.1"/>
    <property type="molecule type" value="Genomic_DNA"/>
</dbReference>
<dbReference type="InParanoid" id="A0A151GF31"/>
<protein>
    <submittedName>
        <fullName evidence="3">Uncharacterized protein</fullName>
    </submittedName>
</protein>